<dbReference type="OrthoDB" id="2107880at2759"/>
<accession>A0A507C2I4</accession>
<comment type="caution">
    <text evidence="1">The sequence shown here is derived from an EMBL/GenBank/DDBJ whole genome shotgun (WGS) entry which is preliminary data.</text>
</comment>
<keyword evidence="2" id="KW-1185">Reference proteome</keyword>
<gene>
    <name evidence="1" type="ORF">SmJEL517_g02241</name>
</gene>
<organism evidence="1 2">
    <name type="scientific">Synchytrium microbalum</name>
    <dbReference type="NCBI Taxonomy" id="1806994"/>
    <lineage>
        <taxon>Eukaryota</taxon>
        <taxon>Fungi</taxon>
        <taxon>Fungi incertae sedis</taxon>
        <taxon>Chytridiomycota</taxon>
        <taxon>Chytridiomycota incertae sedis</taxon>
        <taxon>Chytridiomycetes</taxon>
        <taxon>Synchytriales</taxon>
        <taxon>Synchytriaceae</taxon>
        <taxon>Synchytrium</taxon>
    </lineage>
</organism>
<proteinExistence type="predicted"/>
<evidence type="ECO:0000313" key="1">
    <source>
        <dbReference type="EMBL" id="TPX35337.1"/>
    </source>
</evidence>
<dbReference type="EMBL" id="QEAO01000009">
    <property type="protein sequence ID" value="TPX35337.1"/>
    <property type="molecule type" value="Genomic_DNA"/>
</dbReference>
<evidence type="ECO:0000313" key="2">
    <source>
        <dbReference type="Proteomes" id="UP000319731"/>
    </source>
</evidence>
<dbReference type="AlphaFoldDB" id="A0A507C2I4"/>
<reference evidence="1 2" key="1">
    <citation type="journal article" date="2019" name="Sci. Rep.">
        <title>Comparative genomics of chytrid fungi reveal insights into the obligate biotrophic and pathogenic lifestyle of Synchytrium endobioticum.</title>
        <authorList>
            <person name="van de Vossenberg B.T.L.H."/>
            <person name="Warris S."/>
            <person name="Nguyen H.D.T."/>
            <person name="van Gent-Pelzer M.P.E."/>
            <person name="Joly D.L."/>
            <person name="van de Geest H.C."/>
            <person name="Bonants P.J.M."/>
            <person name="Smith D.S."/>
            <person name="Levesque C.A."/>
            <person name="van der Lee T.A.J."/>
        </authorList>
    </citation>
    <scope>NUCLEOTIDE SEQUENCE [LARGE SCALE GENOMIC DNA]</scope>
    <source>
        <strain evidence="1 2">JEL517</strain>
    </source>
</reference>
<name>A0A507C2I4_9FUNG</name>
<dbReference type="GeneID" id="42003466"/>
<sequence length="143" mass="16178">MAAGATAFSPELRARSVALYRGLLRISRAWPKQERRRIKSDEAIIKGIKTGFASKPKSESLLATAVKDGEMQLTALRNILNNKIEHQFPLDETSRIKSFLPSSKSFSLLDSESQKELDRKEEGSFTFLKSYMSGKRERGMHDK</sequence>
<dbReference type="Proteomes" id="UP000319731">
    <property type="component" value="Unassembled WGS sequence"/>
</dbReference>
<dbReference type="RefSeq" id="XP_031025864.1">
    <property type="nucleotide sequence ID" value="XM_031168169.1"/>
</dbReference>
<protein>
    <submittedName>
        <fullName evidence="1">Uncharacterized protein</fullName>
    </submittedName>
</protein>